<evidence type="ECO:0000256" key="2">
    <source>
        <dbReference type="ARBA" id="ARBA00022670"/>
    </source>
</evidence>
<dbReference type="Pfam" id="PF00877">
    <property type="entry name" value="NLPC_P60"/>
    <property type="match status" value="1"/>
</dbReference>
<proteinExistence type="inferred from homology"/>
<accession>A0AAU2GTV1</accession>
<reference evidence="7" key="1">
    <citation type="submission" date="2022-10" db="EMBL/GenBank/DDBJ databases">
        <title>The complete genomes of actinobacterial strains from the NBC collection.</title>
        <authorList>
            <person name="Joergensen T.S."/>
            <person name="Alvarez Arevalo M."/>
            <person name="Sterndorff E.B."/>
            <person name="Faurdal D."/>
            <person name="Vuksanovic O."/>
            <person name="Mourched A.-S."/>
            <person name="Charusanti P."/>
            <person name="Shaw S."/>
            <person name="Blin K."/>
            <person name="Weber T."/>
        </authorList>
    </citation>
    <scope>NUCLEOTIDE SEQUENCE</scope>
    <source>
        <strain evidence="7">NBC_00060</strain>
    </source>
</reference>
<name>A0AAU2GTV1_9ACTN</name>
<evidence type="ECO:0000256" key="4">
    <source>
        <dbReference type="ARBA" id="ARBA00022807"/>
    </source>
</evidence>
<evidence type="ECO:0000256" key="3">
    <source>
        <dbReference type="ARBA" id="ARBA00022801"/>
    </source>
</evidence>
<dbReference type="InterPro" id="IPR000064">
    <property type="entry name" value="NLP_P60_dom"/>
</dbReference>
<dbReference type="PANTHER" id="PTHR47053:SF1">
    <property type="entry name" value="MUREIN DD-ENDOPEPTIDASE MEPH-RELATED"/>
    <property type="match status" value="1"/>
</dbReference>
<dbReference type="Gene3D" id="3.90.1720.10">
    <property type="entry name" value="endopeptidase domain like (from Nostoc punctiforme)"/>
    <property type="match status" value="1"/>
</dbReference>
<evidence type="ECO:0000256" key="1">
    <source>
        <dbReference type="ARBA" id="ARBA00007074"/>
    </source>
</evidence>
<dbReference type="EMBL" id="CP108253">
    <property type="protein sequence ID" value="WTU38305.1"/>
    <property type="molecule type" value="Genomic_DNA"/>
</dbReference>
<feature type="region of interest" description="Disordered" evidence="5">
    <location>
        <begin position="100"/>
        <end position="125"/>
    </location>
</feature>
<dbReference type="GO" id="GO:0006508">
    <property type="term" value="P:proteolysis"/>
    <property type="evidence" value="ECO:0007669"/>
    <property type="project" value="UniProtKB-KW"/>
</dbReference>
<evidence type="ECO:0000256" key="5">
    <source>
        <dbReference type="SAM" id="MobiDB-lite"/>
    </source>
</evidence>
<evidence type="ECO:0000259" key="6">
    <source>
        <dbReference type="PROSITE" id="PS51935"/>
    </source>
</evidence>
<gene>
    <name evidence="7" type="ORF">OHV25_01390</name>
</gene>
<dbReference type="PROSITE" id="PS51935">
    <property type="entry name" value="NLPC_P60"/>
    <property type="match status" value="1"/>
</dbReference>
<dbReference type="InterPro" id="IPR051202">
    <property type="entry name" value="Peptidase_C40"/>
</dbReference>
<dbReference type="SUPFAM" id="SSF54001">
    <property type="entry name" value="Cysteine proteinases"/>
    <property type="match status" value="1"/>
</dbReference>
<sequence>MKSAGFQSPGFAEVVPDDCGCAECTSTPVHPGAARSGLSVRGALAAAVGAAVLVGVGSGAASAEPIPKHAGWDGSKYWYQDATGWWRWTSHYDKYRAHTGQSPDARAATPSPPAARPGSEPVFRGKRGWDAIDGVYWYQRDGQWWWTSHKDKYERQTRGTDSRGAGASRAAGTPLRYGTEAAISFAMSQLGDPYVWGGNGPDGWDCSGLVQAAYRRAGVSLPRVANDQYRATTSISRGELRRGDLVFWSSDGSAQSIHHVAIYLGNDQYLEAPRPGKKVRVSSFSSYNPNLYGRVR</sequence>
<keyword evidence="3" id="KW-0378">Hydrolase</keyword>
<protein>
    <submittedName>
        <fullName evidence="7">C40 family peptidase</fullName>
    </submittedName>
</protein>
<dbReference type="AlphaFoldDB" id="A0AAU2GTV1"/>
<organism evidence="7">
    <name type="scientific">Streptomyces sp. NBC_00060</name>
    <dbReference type="NCBI Taxonomy" id="2975636"/>
    <lineage>
        <taxon>Bacteria</taxon>
        <taxon>Bacillati</taxon>
        <taxon>Actinomycetota</taxon>
        <taxon>Actinomycetes</taxon>
        <taxon>Kitasatosporales</taxon>
        <taxon>Streptomycetaceae</taxon>
        <taxon>Streptomyces</taxon>
    </lineage>
</organism>
<dbReference type="GO" id="GO:0008234">
    <property type="term" value="F:cysteine-type peptidase activity"/>
    <property type="evidence" value="ECO:0007669"/>
    <property type="project" value="UniProtKB-KW"/>
</dbReference>
<comment type="similarity">
    <text evidence="1">Belongs to the peptidase C40 family.</text>
</comment>
<feature type="domain" description="NlpC/P60" evidence="6">
    <location>
        <begin position="176"/>
        <end position="296"/>
    </location>
</feature>
<dbReference type="PANTHER" id="PTHR47053">
    <property type="entry name" value="MUREIN DD-ENDOPEPTIDASE MEPH-RELATED"/>
    <property type="match status" value="1"/>
</dbReference>
<evidence type="ECO:0000313" key="7">
    <source>
        <dbReference type="EMBL" id="WTU38305.1"/>
    </source>
</evidence>
<dbReference type="InterPro" id="IPR038765">
    <property type="entry name" value="Papain-like_cys_pep_sf"/>
</dbReference>
<keyword evidence="2" id="KW-0645">Protease</keyword>
<keyword evidence="4" id="KW-0788">Thiol protease</keyword>